<evidence type="ECO:0000256" key="2">
    <source>
        <dbReference type="ARBA" id="ARBA00022679"/>
    </source>
</evidence>
<evidence type="ECO:0000256" key="3">
    <source>
        <dbReference type="ARBA" id="ARBA00022741"/>
    </source>
</evidence>
<dbReference type="Proteomes" id="UP000703590">
    <property type="component" value="Unassembled WGS sequence"/>
</dbReference>
<dbReference type="PIRSF" id="PIRSF010376">
    <property type="entry name" value="IspE"/>
    <property type="match status" value="1"/>
</dbReference>
<dbReference type="RefSeq" id="WP_205458456.1">
    <property type="nucleotide sequence ID" value="NZ_JAFHKK010000005.1"/>
</dbReference>
<evidence type="ECO:0000256" key="4">
    <source>
        <dbReference type="ARBA" id="ARBA00022777"/>
    </source>
</evidence>
<proteinExistence type="inferred from homology"/>
<reference evidence="8 9" key="2">
    <citation type="submission" date="2021-02" db="EMBL/GenBank/DDBJ databases">
        <title>Sulfurospirillum tamanensis sp. nov.</title>
        <authorList>
            <person name="Frolova A."/>
            <person name="Merkel A."/>
            <person name="Slobodkin A."/>
        </authorList>
    </citation>
    <scope>NUCLEOTIDE SEQUENCE [LARGE SCALE GENOMIC DNA]</scope>
    <source>
        <strain evidence="8 9">T05b</strain>
    </source>
</reference>
<evidence type="ECO:0000256" key="5">
    <source>
        <dbReference type="ARBA" id="ARBA00022840"/>
    </source>
</evidence>
<evidence type="ECO:0000259" key="7">
    <source>
        <dbReference type="Pfam" id="PF00288"/>
    </source>
</evidence>
<feature type="domain" description="GHMP kinase N-terminal" evidence="7">
    <location>
        <begin position="66"/>
        <end position="147"/>
    </location>
</feature>
<gene>
    <name evidence="6" type="primary">ispE</name>
    <name evidence="8" type="ORF">JWV37_03890</name>
</gene>
<dbReference type="Gene3D" id="3.30.230.10">
    <property type="match status" value="1"/>
</dbReference>
<comment type="function">
    <text evidence="6">Catalyzes the phosphorylation of the position 2 hydroxy group of 4-diphosphocytidyl-2C-methyl-D-erythritol.</text>
</comment>
<evidence type="ECO:0000313" key="8">
    <source>
        <dbReference type="EMBL" id="MBN2963914.1"/>
    </source>
</evidence>
<dbReference type="NCBIfam" id="TIGR00154">
    <property type="entry name" value="ispE"/>
    <property type="match status" value="1"/>
</dbReference>
<feature type="active site" evidence="6">
    <location>
        <position position="8"/>
    </location>
</feature>
<evidence type="ECO:0000256" key="1">
    <source>
        <dbReference type="ARBA" id="ARBA00017473"/>
    </source>
</evidence>
<reference evidence="8 9" key="3">
    <citation type="submission" date="2021-02" db="EMBL/GenBank/DDBJ databases">
        <authorList>
            <person name="Merkel A.Y."/>
        </authorList>
    </citation>
    <scope>NUCLEOTIDE SEQUENCE [LARGE SCALE GENOMIC DNA]</scope>
    <source>
        <strain evidence="8 9">T05b</strain>
    </source>
</reference>
<protein>
    <recommendedName>
        <fullName evidence="1 6">4-diphosphocytidyl-2-C-methyl-D-erythritol kinase</fullName>
        <shortName evidence="6">CMK</shortName>
        <ecNumber evidence="6">2.7.1.148</ecNumber>
    </recommendedName>
    <alternativeName>
        <fullName evidence="6">4-(cytidine-5'-diphospho)-2-C-methyl-D-erythritol kinase</fullName>
    </alternativeName>
</protein>
<sequence length="260" mass="28260">MTFAAPAKINIFLKITGTRGAYHELASRFVRVDALHDTLTFMLKPTPRAGFELEGMGAVCKFEENTLTKAYRVLEAAGFKTQLEDFFAQHALHVKKVIPQGAGLGGGSSDAGAFLRACNGLLNLGLSVEALATLGAKVGADVPFFVYDVASANVRGIGEVIEPFEENVPFLEWFTPPVFCATPEVYKAFRKDFLQTIDPYKANELLTCKSEALLREREAHALNDLLAPALALYPALAPYVQGAWKMSGSGSTLFRIQDHG</sequence>
<organism evidence="8 9">
    <name type="scientific">Sulfurospirillum tamanense</name>
    <dbReference type="NCBI Taxonomy" id="2813362"/>
    <lineage>
        <taxon>Bacteria</taxon>
        <taxon>Pseudomonadati</taxon>
        <taxon>Campylobacterota</taxon>
        <taxon>Epsilonproteobacteria</taxon>
        <taxon>Campylobacterales</taxon>
        <taxon>Sulfurospirillaceae</taxon>
        <taxon>Sulfurospirillum</taxon>
    </lineage>
</organism>
<dbReference type="SUPFAM" id="SSF54211">
    <property type="entry name" value="Ribosomal protein S5 domain 2-like"/>
    <property type="match status" value="1"/>
</dbReference>
<dbReference type="PANTHER" id="PTHR43527">
    <property type="entry name" value="4-DIPHOSPHOCYTIDYL-2-C-METHYL-D-ERYTHRITOL KINASE, CHLOROPLASTIC"/>
    <property type="match status" value="1"/>
</dbReference>
<dbReference type="InterPro" id="IPR006204">
    <property type="entry name" value="GHMP_kinase_N_dom"/>
</dbReference>
<dbReference type="GO" id="GO:0050515">
    <property type="term" value="F:4-(cytidine 5'-diphospho)-2-C-methyl-D-erythritol kinase activity"/>
    <property type="evidence" value="ECO:0007669"/>
    <property type="project" value="UniProtKB-EC"/>
</dbReference>
<dbReference type="InterPro" id="IPR036554">
    <property type="entry name" value="GHMP_kinase_C_sf"/>
</dbReference>
<evidence type="ECO:0000256" key="6">
    <source>
        <dbReference type="HAMAP-Rule" id="MF_00061"/>
    </source>
</evidence>
<comment type="similarity">
    <text evidence="6">Belongs to the GHMP kinase family. IspE subfamily.</text>
</comment>
<accession>A0ABS2WQF5</accession>
<feature type="binding site" evidence="6">
    <location>
        <begin position="99"/>
        <end position="109"/>
    </location>
    <ligand>
        <name>ATP</name>
        <dbReference type="ChEBI" id="CHEBI:30616"/>
    </ligand>
</feature>
<reference evidence="9" key="1">
    <citation type="submission" date="2021-02" db="EMBL/GenBank/DDBJ databases">
        <title>Sulfurospirillum tamanensis sp. nov.</title>
        <authorList>
            <person name="Merkel A.Y."/>
        </authorList>
    </citation>
    <scope>NUCLEOTIDE SEQUENCE [LARGE SCALE GENOMIC DNA]</scope>
    <source>
        <strain evidence="9">T05b</strain>
    </source>
</reference>
<dbReference type="InterPro" id="IPR020568">
    <property type="entry name" value="Ribosomal_Su5_D2-typ_SF"/>
</dbReference>
<keyword evidence="9" id="KW-1185">Reference proteome</keyword>
<comment type="pathway">
    <text evidence="6">Isoprenoid biosynthesis; isopentenyl diphosphate biosynthesis via DXP pathway; isopentenyl diphosphate from 1-deoxy-D-xylulose 5-phosphate: step 3/6.</text>
</comment>
<dbReference type="Gene3D" id="3.30.70.890">
    <property type="entry name" value="GHMP kinase, C-terminal domain"/>
    <property type="match status" value="1"/>
</dbReference>
<dbReference type="SUPFAM" id="SSF55060">
    <property type="entry name" value="GHMP Kinase, C-terminal domain"/>
    <property type="match status" value="1"/>
</dbReference>
<keyword evidence="3 6" id="KW-0547">Nucleotide-binding</keyword>
<dbReference type="NCBIfam" id="NF003216">
    <property type="entry name" value="PRK04181.1"/>
    <property type="match status" value="1"/>
</dbReference>
<name>A0ABS2WQF5_9BACT</name>
<keyword evidence="6" id="KW-0414">Isoprene biosynthesis</keyword>
<dbReference type="EC" id="2.7.1.148" evidence="6"/>
<evidence type="ECO:0000313" key="9">
    <source>
        <dbReference type="Proteomes" id="UP000703590"/>
    </source>
</evidence>
<keyword evidence="2 6" id="KW-0808">Transferase</keyword>
<comment type="caution">
    <text evidence="8">The sequence shown here is derived from an EMBL/GenBank/DDBJ whole genome shotgun (WGS) entry which is preliminary data.</text>
</comment>
<comment type="catalytic activity">
    <reaction evidence="6">
        <text>4-CDP-2-C-methyl-D-erythritol + ATP = 4-CDP-2-C-methyl-D-erythritol 2-phosphate + ADP + H(+)</text>
        <dbReference type="Rhea" id="RHEA:18437"/>
        <dbReference type="ChEBI" id="CHEBI:15378"/>
        <dbReference type="ChEBI" id="CHEBI:30616"/>
        <dbReference type="ChEBI" id="CHEBI:57823"/>
        <dbReference type="ChEBI" id="CHEBI:57919"/>
        <dbReference type="ChEBI" id="CHEBI:456216"/>
        <dbReference type="EC" id="2.7.1.148"/>
    </reaction>
</comment>
<feature type="active site" evidence="6">
    <location>
        <position position="141"/>
    </location>
</feature>
<dbReference type="EMBL" id="JAFHKK010000005">
    <property type="protein sequence ID" value="MBN2963914.1"/>
    <property type="molecule type" value="Genomic_DNA"/>
</dbReference>
<keyword evidence="4 6" id="KW-0418">Kinase</keyword>
<keyword evidence="5 6" id="KW-0067">ATP-binding</keyword>
<dbReference type="InterPro" id="IPR014721">
    <property type="entry name" value="Ribsml_uS5_D2-typ_fold_subgr"/>
</dbReference>
<dbReference type="HAMAP" id="MF_00061">
    <property type="entry name" value="IspE"/>
    <property type="match status" value="1"/>
</dbReference>
<dbReference type="Pfam" id="PF00288">
    <property type="entry name" value="GHMP_kinases_N"/>
    <property type="match status" value="1"/>
</dbReference>
<dbReference type="PANTHER" id="PTHR43527:SF2">
    <property type="entry name" value="4-DIPHOSPHOCYTIDYL-2-C-METHYL-D-ERYTHRITOL KINASE, CHLOROPLASTIC"/>
    <property type="match status" value="1"/>
</dbReference>
<dbReference type="InterPro" id="IPR004424">
    <property type="entry name" value="IspE"/>
</dbReference>